<feature type="transmembrane region" description="Helical" evidence="1">
    <location>
        <begin position="90"/>
        <end position="109"/>
    </location>
</feature>
<keyword evidence="3" id="KW-1185">Reference proteome</keyword>
<protein>
    <submittedName>
        <fullName evidence="2">Uncharacterized protein</fullName>
    </submittedName>
</protein>
<evidence type="ECO:0000313" key="2">
    <source>
        <dbReference type="EMBL" id="KIJ57506.1"/>
    </source>
</evidence>
<dbReference type="AlphaFoldDB" id="A0A0C2L7D2"/>
<keyword evidence="1" id="KW-1133">Transmembrane helix</keyword>
<reference evidence="2 3" key="1">
    <citation type="submission" date="2014-04" db="EMBL/GenBank/DDBJ databases">
        <title>Evolutionary Origins and Diversification of the Mycorrhizal Mutualists.</title>
        <authorList>
            <consortium name="DOE Joint Genome Institute"/>
            <consortium name="Mycorrhizal Genomics Consortium"/>
            <person name="Kohler A."/>
            <person name="Kuo A."/>
            <person name="Nagy L.G."/>
            <person name="Floudas D."/>
            <person name="Copeland A."/>
            <person name="Barry K.W."/>
            <person name="Cichocki N."/>
            <person name="Veneault-Fourrey C."/>
            <person name="LaButti K."/>
            <person name="Lindquist E.A."/>
            <person name="Lipzen A."/>
            <person name="Lundell T."/>
            <person name="Morin E."/>
            <person name="Murat C."/>
            <person name="Riley R."/>
            <person name="Ohm R."/>
            <person name="Sun H."/>
            <person name="Tunlid A."/>
            <person name="Henrissat B."/>
            <person name="Grigoriev I.V."/>
            <person name="Hibbett D.S."/>
            <person name="Martin F."/>
        </authorList>
    </citation>
    <scope>NUCLEOTIDE SEQUENCE [LARGE SCALE GENOMIC DNA]</scope>
    <source>
        <strain evidence="2 3">MD-312</strain>
    </source>
</reference>
<proteinExistence type="predicted"/>
<feature type="transmembrane region" description="Helical" evidence="1">
    <location>
        <begin position="47"/>
        <end position="70"/>
    </location>
</feature>
<evidence type="ECO:0000313" key="3">
    <source>
        <dbReference type="Proteomes" id="UP000053820"/>
    </source>
</evidence>
<sequence>MATSNLNVLVGPIEVGGFVACMFFGCAVVQAHVYYENHQEDHWAVKALVISELILQLGQVLSVCAAVYLMTVTEYGLAPTLVGIPDAFDVSLIFSSLIGFGAQVCHQGFDFMRHSHSS</sequence>
<dbReference type="HOGENOM" id="CLU_2073475_0_0_1"/>
<organism evidence="2 3">
    <name type="scientific">Hydnomerulius pinastri MD-312</name>
    <dbReference type="NCBI Taxonomy" id="994086"/>
    <lineage>
        <taxon>Eukaryota</taxon>
        <taxon>Fungi</taxon>
        <taxon>Dikarya</taxon>
        <taxon>Basidiomycota</taxon>
        <taxon>Agaricomycotina</taxon>
        <taxon>Agaricomycetes</taxon>
        <taxon>Agaricomycetidae</taxon>
        <taxon>Boletales</taxon>
        <taxon>Boletales incertae sedis</taxon>
        <taxon>Leucogyrophana</taxon>
    </lineage>
</organism>
<gene>
    <name evidence="2" type="ORF">HYDPIDRAFT_35040</name>
</gene>
<dbReference type="OrthoDB" id="2868589at2759"/>
<keyword evidence="1" id="KW-0812">Transmembrane</keyword>
<accession>A0A0C2L7D2</accession>
<name>A0A0C2L7D2_9AGAM</name>
<keyword evidence="1" id="KW-0472">Membrane</keyword>
<evidence type="ECO:0000256" key="1">
    <source>
        <dbReference type="SAM" id="Phobius"/>
    </source>
</evidence>
<feature type="transmembrane region" description="Helical" evidence="1">
    <location>
        <begin position="15"/>
        <end position="35"/>
    </location>
</feature>
<dbReference type="EMBL" id="KN840321">
    <property type="protein sequence ID" value="KIJ57506.1"/>
    <property type="molecule type" value="Genomic_DNA"/>
</dbReference>
<dbReference type="Proteomes" id="UP000053820">
    <property type="component" value="Unassembled WGS sequence"/>
</dbReference>